<protein>
    <submittedName>
        <fullName evidence="2">Uncharacterized protein</fullName>
    </submittedName>
</protein>
<evidence type="ECO:0000313" key="3">
    <source>
        <dbReference type="Proteomes" id="UP001479436"/>
    </source>
</evidence>
<dbReference type="Proteomes" id="UP001479436">
    <property type="component" value="Unassembled WGS sequence"/>
</dbReference>
<organism evidence="2 3">
    <name type="scientific">Basidiobolus ranarum</name>
    <dbReference type="NCBI Taxonomy" id="34480"/>
    <lineage>
        <taxon>Eukaryota</taxon>
        <taxon>Fungi</taxon>
        <taxon>Fungi incertae sedis</taxon>
        <taxon>Zoopagomycota</taxon>
        <taxon>Entomophthoromycotina</taxon>
        <taxon>Basidiobolomycetes</taxon>
        <taxon>Basidiobolales</taxon>
        <taxon>Basidiobolaceae</taxon>
        <taxon>Basidiobolus</taxon>
    </lineage>
</organism>
<reference evidence="2 3" key="1">
    <citation type="submission" date="2023-04" db="EMBL/GenBank/DDBJ databases">
        <title>Genome of Basidiobolus ranarum AG-B5.</title>
        <authorList>
            <person name="Stajich J.E."/>
            <person name="Carter-House D."/>
            <person name="Gryganskyi A."/>
        </authorList>
    </citation>
    <scope>NUCLEOTIDE SEQUENCE [LARGE SCALE GENOMIC DNA]</scope>
    <source>
        <strain evidence="2 3">AG-B5</strain>
    </source>
</reference>
<name>A0ABR2WLH4_9FUNG</name>
<proteinExistence type="predicted"/>
<evidence type="ECO:0000256" key="1">
    <source>
        <dbReference type="SAM" id="MobiDB-lite"/>
    </source>
</evidence>
<comment type="caution">
    <text evidence="2">The sequence shown here is derived from an EMBL/GenBank/DDBJ whole genome shotgun (WGS) entry which is preliminary data.</text>
</comment>
<accession>A0ABR2WLH4</accession>
<dbReference type="EMBL" id="JASJQH010000975">
    <property type="protein sequence ID" value="KAK9762390.1"/>
    <property type="molecule type" value="Genomic_DNA"/>
</dbReference>
<sequence>MELPDENAKSLFLNYQLSNQITKLSRSQLERLLLKASYRHSDIRQLILYSTESPNQKPRITREPDELIAWYERANSPEISISTRFTLLTSITISIIKSPHSFGLHEEGCFSISTHNERYQLKRKKFVTVLGENWKRYWWRYGEELGEVKNYQKLDWKRTIQLFQHWEDSLAIEELSLGKLDEIRNILERLCEKSLPPDNFTDSENSSLTATTHSEISINTI</sequence>
<feature type="region of interest" description="Disordered" evidence="1">
    <location>
        <begin position="201"/>
        <end position="221"/>
    </location>
</feature>
<gene>
    <name evidence="2" type="ORF">K7432_011907</name>
</gene>
<evidence type="ECO:0000313" key="2">
    <source>
        <dbReference type="EMBL" id="KAK9762390.1"/>
    </source>
</evidence>
<keyword evidence="3" id="KW-1185">Reference proteome</keyword>